<dbReference type="InterPro" id="IPR000182">
    <property type="entry name" value="GNAT_dom"/>
</dbReference>
<dbReference type="STRING" id="1324314.BVG16_27485"/>
<dbReference type="PANTHER" id="PTHR43420">
    <property type="entry name" value="ACETYLTRANSFERASE"/>
    <property type="match status" value="1"/>
</dbReference>
<dbReference type="AlphaFoldDB" id="A0A1T2X1T4"/>
<evidence type="ECO:0000313" key="4">
    <source>
        <dbReference type="EMBL" id="OPA73822.1"/>
    </source>
</evidence>
<evidence type="ECO:0000313" key="5">
    <source>
        <dbReference type="Proteomes" id="UP000190188"/>
    </source>
</evidence>
<name>A0A1T2X1T4_9BACL</name>
<dbReference type="EMBL" id="MSZX01000014">
    <property type="protein sequence ID" value="OPA73822.1"/>
    <property type="molecule type" value="Genomic_DNA"/>
</dbReference>
<dbReference type="SUPFAM" id="SSF55729">
    <property type="entry name" value="Acyl-CoA N-acyltransferases (Nat)"/>
    <property type="match status" value="1"/>
</dbReference>
<feature type="domain" description="N-acetyltransferase" evidence="3">
    <location>
        <begin position="3"/>
        <end position="150"/>
    </location>
</feature>
<dbReference type="PROSITE" id="PS51186">
    <property type="entry name" value="GNAT"/>
    <property type="match status" value="1"/>
</dbReference>
<dbReference type="Proteomes" id="UP000190188">
    <property type="component" value="Unassembled WGS sequence"/>
</dbReference>
<accession>A0A1T2X1T4</accession>
<dbReference type="PANTHER" id="PTHR43420:SF47">
    <property type="entry name" value="N-ACETYLTRANSFERASE DOMAIN-CONTAINING PROTEIN"/>
    <property type="match status" value="1"/>
</dbReference>
<dbReference type="RefSeq" id="WP_078502393.1">
    <property type="nucleotide sequence ID" value="NZ_MSZX01000014.1"/>
</dbReference>
<dbReference type="InterPro" id="IPR016181">
    <property type="entry name" value="Acyl_CoA_acyltransferase"/>
</dbReference>
<dbReference type="CDD" id="cd04301">
    <property type="entry name" value="NAT_SF"/>
    <property type="match status" value="1"/>
</dbReference>
<organism evidence="4 5">
    <name type="scientific">Paenibacillus selenitireducens</name>
    <dbReference type="NCBI Taxonomy" id="1324314"/>
    <lineage>
        <taxon>Bacteria</taxon>
        <taxon>Bacillati</taxon>
        <taxon>Bacillota</taxon>
        <taxon>Bacilli</taxon>
        <taxon>Bacillales</taxon>
        <taxon>Paenibacillaceae</taxon>
        <taxon>Paenibacillus</taxon>
    </lineage>
</organism>
<dbReference type="GO" id="GO:0016747">
    <property type="term" value="F:acyltransferase activity, transferring groups other than amino-acyl groups"/>
    <property type="evidence" value="ECO:0007669"/>
    <property type="project" value="InterPro"/>
</dbReference>
<reference evidence="4 5" key="1">
    <citation type="submission" date="2017-01" db="EMBL/GenBank/DDBJ databases">
        <title>Genome analysis of Paenibacillus selenitrireducens ES3-24.</title>
        <authorList>
            <person name="Xu D."/>
            <person name="Yao R."/>
            <person name="Zheng S."/>
        </authorList>
    </citation>
    <scope>NUCLEOTIDE SEQUENCE [LARGE SCALE GENOMIC DNA]</scope>
    <source>
        <strain evidence="4 5">ES3-24</strain>
    </source>
</reference>
<evidence type="ECO:0000256" key="1">
    <source>
        <dbReference type="ARBA" id="ARBA00022679"/>
    </source>
</evidence>
<keyword evidence="5" id="KW-1185">Reference proteome</keyword>
<dbReference type="InterPro" id="IPR050680">
    <property type="entry name" value="YpeA/RimI_acetyltransf"/>
</dbReference>
<keyword evidence="2" id="KW-0012">Acyltransferase</keyword>
<evidence type="ECO:0000256" key="2">
    <source>
        <dbReference type="ARBA" id="ARBA00023315"/>
    </source>
</evidence>
<evidence type="ECO:0000259" key="3">
    <source>
        <dbReference type="PROSITE" id="PS51186"/>
    </source>
</evidence>
<proteinExistence type="predicted"/>
<gene>
    <name evidence="4" type="ORF">BVG16_27485</name>
</gene>
<comment type="caution">
    <text evidence="4">The sequence shown here is derived from an EMBL/GenBank/DDBJ whole genome shotgun (WGS) entry which is preliminary data.</text>
</comment>
<dbReference type="Pfam" id="PF00583">
    <property type="entry name" value="Acetyltransf_1"/>
    <property type="match status" value="1"/>
</dbReference>
<sequence length="150" mass="17517">MEVLLKDIDETNWLECIFLTTDPDKNHYLVEKFVASNAVSIAQSKIEKGWITKAIYSEDTMLGFTMYGYSEEDNRFELCRIMIDYKFQRQGFGRKALSLIIKEMSKNKECSEIYLSFDPENHSAKKLYEEFGFGKTGKIVDDEVLYCLKL</sequence>
<protein>
    <submittedName>
        <fullName evidence="4">Diadenosine tetraphosphatase</fullName>
    </submittedName>
</protein>
<keyword evidence="1" id="KW-0808">Transferase</keyword>
<dbReference type="Gene3D" id="3.40.630.30">
    <property type="match status" value="1"/>
</dbReference>
<dbReference type="OrthoDB" id="9127144at2"/>